<evidence type="ECO:0000256" key="6">
    <source>
        <dbReference type="ARBA" id="ARBA00037100"/>
    </source>
</evidence>
<comment type="similarity">
    <text evidence="5">Belongs to the NAD(P)-dependent epimerase/dehydratase family. Dihydroflavonol-4-reductase subfamily.</text>
</comment>
<dbReference type="EMBL" id="CP133621">
    <property type="protein sequence ID" value="WMV52666.1"/>
    <property type="molecule type" value="Genomic_DNA"/>
</dbReference>
<evidence type="ECO:0000313" key="15">
    <source>
        <dbReference type="EMBL" id="WMV52666.1"/>
    </source>
</evidence>
<evidence type="ECO:0000256" key="4">
    <source>
        <dbReference type="ARBA" id="ARBA00023241"/>
    </source>
</evidence>
<comment type="catalytic activity">
    <reaction evidence="12">
        <text>(2S)-flavan-4-ol + NADP(+) = (2S)-flavanone + NADPH + H(+)</text>
        <dbReference type="Rhea" id="RHEA:11228"/>
        <dbReference type="ChEBI" id="CHEBI:15378"/>
        <dbReference type="ChEBI" id="CHEBI:15605"/>
        <dbReference type="ChEBI" id="CHEBI:15606"/>
        <dbReference type="ChEBI" id="CHEBI:57783"/>
        <dbReference type="ChEBI" id="CHEBI:58349"/>
        <dbReference type="EC" id="1.1.1.234"/>
    </reaction>
</comment>
<evidence type="ECO:0000313" key="16">
    <source>
        <dbReference type="Proteomes" id="UP001234989"/>
    </source>
</evidence>
<dbReference type="PANTHER" id="PTHR10366">
    <property type="entry name" value="NAD DEPENDENT EPIMERASE/DEHYDRATASE"/>
    <property type="match status" value="1"/>
</dbReference>
<evidence type="ECO:0000256" key="8">
    <source>
        <dbReference type="ARBA" id="ARBA00039057"/>
    </source>
</evidence>
<dbReference type="Gene3D" id="3.40.50.720">
    <property type="entry name" value="NAD(P)-binding Rossmann-like Domain"/>
    <property type="match status" value="1"/>
</dbReference>
<evidence type="ECO:0000256" key="2">
    <source>
        <dbReference type="ARBA" id="ARBA00022857"/>
    </source>
</evidence>
<dbReference type="FunFam" id="3.40.50.720:FF:000085">
    <property type="entry name" value="Dihydroflavonol reductase"/>
    <property type="match status" value="1"/>
</dbReference>
<dbReference type="InterPro" id="IPR050425">
    <property type="entry name" value="NAD(P)_dehydrat-like"/>
</dbReference>
<evidence type="ECO:0000256" key="12">
    <source>
        <dbReference type="ARBA" id="ARBA00048870"/>
    </source>
</evidence>
<protein>
    <recommendedName>
        <fullName evidence="9">Dihydroflavonol 4-reductase</fullName>
        <ecNumber evidence="8">1.1.1.219</ecNumber>
        <ecNumber evidence="7">1.1.1.234</ecNumber>
    </recommendedName>
    <alternativeName>
        <fullName evidence="11">Dihydrokaempferol 4-reductase</fullName>
    </alternativeName>
    <alternativeName>
        <fullName evidence="10">Flavanone 4-reductase</fullName>
    </alternativeName>
</protein>
<gene>
    <name evidence="15" type="ORF">MTR67_046051</name>
</gene>
<dbReference type="GO" id="GO:0009813">
    <property type="term" value="P:flavonoid biosynthetic process"/>
    <property type="evidence" value="ECO:0007669"/>
    <property type="project" value="UniProtKB-KW"/>
</dbReference>
<keyword evidence="4" id="KW-0284">Flavonoid biosynthesis</keyword>
<dbReference type="PANTHER" id="PTHR10366:SF701">
    <property type="entry name" value="VESTITONE REDUCTASE-LIKE ISOFORM X1"/>
    <property type="match status" value="1"/>
</dbReference>
<comment type="pathway">
    <text evidence="1">Pigment biosynthesis; anthocyanin biosynthesis.</text>
</comment>
<evidence type="ECO:0000256" key="7">
    <source>
        <dbReference type="ARBA" id="ARBA00039055"/>
    </source>
</evidence>
<evidence type="ECO:0000259" key="14">
    <source>
        <dbReference type="Pfam" id="PF01370"/>
    </source>
</evidence>
<evidence type="ECO:0000256" key="10">
    <source>
        <dbReference type="ARBA" id="ARBA00042087"/>
    </source>
</evidence>
<dbReference type="InterPro" id="IPR001509">
    <property type="entry name" value="Epimerase_deHydtase"/>
</dbReference>
<keyword evidence="16" id="KW-1185">Reference proteome</keyword>
<reference evidence="15" key="1">
    <citation type="submission" date="2023-08" db="EMBL/GenBank/DDBJ databases">
        <title>A de novo genome assembly of Solanum verrucosum Schlechtendal, a Mexican diploid species geographically isolated from the other diploid A-genome species in potato relatives.</title>
        <authorList>
            <person name="Hosaka K."/>
        </authorList>
    </citation>
    <scope>NUCLEOTIDE SEQUENCE</scope>
    <source>
        <tissue evidence="15">Young leaves</tissue>
    </source>
</reference>
<dbReference type="Pfam" id="PF01370">
    <property type="entry name" value="Epimerase"/>
    <property type="match status" value="1"/>
</dbReference>
<dbReference type="GO" id="GO:0047890">
    <property type="term" value="F:flavanone 4-reductase activity"/>
    <property type="evidence" value="ECO:0007669"/>
    <property type="project" value="UniProtKB-EC"/>
</dbReference>
<accession>A0AAF0ZV68</accession>
<keyword evidence="3" id="KW-0560">Oxidoreductase</keyword>
<evidence type="ECO:0000256" key="5">
    <source>
        <dbReference type="ARBA" id="ARBA00023445"/>
    </source>
</evidence>
<evidence type="ECO:0000256" key="11">
    <source>
        <dbReference type="ARBA" id="ARBA00042831"/>
    </source>
</evidence>
<evidence type="ECO:0000256" key="1">
    <source>
        <dbReference type="ARBA" id="ARBA00004935"/>
    </source>
</evidence>
<feature type="domain" description="NAD-dependent epimerase/dehydratase" evidence="14">
    <location>
        <begin position="10"/>
        <end position="250"/>
    </location>
</feature>
<comment type="catalytic activity">
    <reaction evidence="13">
        <text>a (2R,3S,4S)-leucoanthocyanidin + NADP(+) = a (2R,3R)-dihydroflavonol + NADPH + H(+)</text>
        <dbReference type="Rhea" id="RHEA:54444"/>
        <dbReference type="ChEBI" id="CHEBI:15378"/>
        <dbReference type="ChEBI" id="CHEBI:57783"/>
        <dbReference type="ChEBI" id="CHEBI:58349"/>
        <dbReference type="ChEBI" id="CHEBI:138176"/>
        <dbReference type="ChEBI" id="CHEBI:138188"/>
        <dbReference type="EC" id="1.1.1.219"/>
    </reaction>
</comment>
<dbReference type="SUPFAM" id="SSF51735">
    <property type="entry name" value="NAD(P)-binding Rossmann-fold domains"/>
    <property type="match status" value="1"/>
</dbReference>
<dbReference type="GO" id="GO:0045552">
    <property type="term" value="F:dihydroflavanol 4-reductase activity"/>
    <property type="evidence" value="ECO:0007669"/>
    <property type="project" value="UniProtKB-EC"/>
</dbReference>
<dbReference type="Proteomes" id="UP001234989">
    <property type="component" value="Chromosome 10"/>
</dbReference>
<keyword evidence="2" id="KW-0521">NADP</keyword>
<proteinExistence type="inferred from homology"/>
<evidence type="ECO:0000256" key="3">
    <source>
        <dbReference type="ARBA" id="ARBA00023002"/>
    </source>
</evidence>
<sequence length="300" mass="33442">MEKINEKGIVCVTGGTGYVTSWLIMRLLQSGYYVNTTINNNMDEGIRSKFLEEITKCITKLKIFTTNHEDHESFNPAIEGCNGVIIGHSVDFEDKYDDEERKIQRSIDGILGILKACLDSKTIKRVIYTSSDGTIGFIEGGPNVVDESLWSDIDFIKKMNPLGAFYCISKTLIEKEAQNFAHKNGLDLVCVNHAWVFGPFVTPQCPIIVLHNMAMILGNWTNIEYDSGVIALVHVDDVARAHIFLLESAEVKGSCLKVTKAFKCPCPCSKKLLDVGFEYKYSLEDMYDGAIASCKQIGLL</sequence>
<dbReference type="EC" id="1.1.1.219" evidence="8"/>
<evidence type="ECO:0000256" key="13">
    <source>
        <dbReference type="ARBA" id="ARBA00049132"/>
    </source>
</evidence>
<organism evidence="15 16">
    <name type="scientific">Solanum verrucosum</name>
    <dbReference type="NCBI Taxonomy" id="315347"/>
    <lineage>
        <taxon>Eukaryota</taxon>
        <taxon>Viridiplantae</taxon>
        <taxon>Streptophyta</taxon>
        <taxon>Embryophyta</taxon>
        <taxon>Tracheophyta</taxon>
        <taxon>Spermatophyta</taxon>
        <taxon>Magnoliopsida</taxon>
        <taxon>eudicotyledons</taxon>
        <taxon>Gunneridae</taxon>
        <taxon>Pentapetalae</taxon>
        <taxon>asterids</taxon>
        <taxon>lamiids</taxon>
        <taxon>Solanales</taxon>
        <taxon>Solanaceae</taxon>
        <taxon>Solanoideae</taxon>
        <taxon>Solaneae</taxon>
        <taxon>Solanum</taxon>
    </lineage>
</organism>
<dbReference type="EC" id="1.1.1.234" evidence="7"/>
<evidence type="ECO:0000256" key="9">
    <source>
        <dbReference type="ARBA" id="ARBA00039963"/>
    </source>
</evidence>
<name>A0AAF0ZV68_SOLVR</name>
<dbReference type="InterPro" id="IPR036291">
    <property type="entry name" value="NAD(P)-bd_dom_sf"/>
</dbReference>
<dbReference type="AlphaFoldDB" id="A0AAF0ZV68"/>
<comment type="function">
    <text evidence="6">Bifunctional enzyme involved in flavonoid metabolism.</text>
</comment>